<reference evidence="1 2" key="1">
    <citation type="submission" date="2019-06" db="EMBL/GenBank/DDBJ databases">
        <authorList>
            <person name="Hudson L.K."/>
            <person name="Peters T.L."/>
            <person name="Song Y."/>
            <person name="Denes T.G."/>
        </authorList>
    </citation>
    <scope>NUCLEOTIDE SEQUENCE [LARGE SCALE GENOMIC DNA]</scope>
</reference>
<organism evidence="1 2">
    <name type="scientific">Listeria phage LP-031</name>
    <dbReference type="NCBI Taxonomy" id="2590049"/>
    <lineage>
        <taxon>Viruses</taxon>
        <taxon>Duplodnaviria</taxon>
        <taxon>Heunggongvirae</taxon>
        <taxon>Uroviricota</taxon>
        <taxon>Caudoviricetes</taxon>
        <taxon>Homburgvirus</taxon>
        <taxon>Homburgvirus LP114</taxon>
    </lineage>
</organism>
<gene>
    <name evidence="1" type="ORF">FK484_0052</name>
</gene>
<dbReference type="EMBL" id="MN128593">
    <property type="protein sequence ID" value="QDK04785.1"/>
    <property type="molecule type" value="Genomic_DNA"/>
</dbReference>
<accession>A0A514U798</accession>
<proteinExistence type="predicted"/>
<dbReference type="Proteomes" id="UP000316617">
    <property type="component" value="Segment"/>
</dbReference>
<name>A0A514U798_9CAUD</name>
<protein>
    <submittedName>
        <fullName evidence="1">Uncharacterized protein</fullName>
    </submittedName>
</protein>
<sequence length="90" mass="10541">MVVVLWRLININSLEEILDWVNNKEEVFSNMSAEHPYADGSRVEETYTHEKGTILDWTTMEGLLVYKVKFDNNSYGTVWMSPWDIKLIGE</sequence>
<evidence type="ECO:0000313" key="2">
    <source>
        <dbReference type="Proteomes" id="UP000316617"/>
    </source>
</evidence>
<evidence type="ECO:0000313" key="1">
    <source>
        <dbReference type="EMBL" id="QDK04785.1"/>
    </source>
</evidence>